<dbReference type="Gene3D" id="3.40.50.10990">
    <property type="entry name" value="GTP cyclohydrolase II"/>
    <property type="match status" value="1"/>
</dbReference>
<dbReference type="InterPro" id="IPR032677">
    <property type="entry name" value="GTP_cyclohydro_II"/>
</dbReference>
<evidence type="ECO:0000259" key="12">
    <source>
        <dbReference type="Pfam" id="PF00925"/>
    </source>
</evidence>
<dbReference type="GO" id="GO:0005829">
    <property type="term" value="C:cytosol"/>
    <property type="evidence" value="ECO:0007669"/>
    <property type="project" value="TreeGrafter"/>
</dbReference>
<dbReference type="GO" id="GO:0009231">
    <property type="term" value="P:riboflavin biosynthetic process"/>
    <property type="evidence" value="ECO:0007669"/>
    <property type="project" value="UniProtKB-UniPathway"/>
</dbReference>
<evidence type="ECO:0000256" key="2">
    <source>
        <dbReference type="ARBA" id="ARBA00004853"/>
    </source>
</evidence>
<evidence type="ECO:0000256" key="8">
    <source>
        <dbReference type="ARBA" id="ARBA00022801"/>
    </source>
</evidence>
<dbReference type="Pfam" id="PF00925">
    <property type="entry name" value="GTP_cyclohydro2"/>
    <property type="match status" value="1"/>
</dbReference>
<evidence type="ECO:0000256" key="6">
    <source>
        <dbReference type="ARBA" id="ARBA00022723"/>
    </source>
</evidence>
<dbReference type="SUPFAM" id="SSF55821">
    <property type="entry name" value="YrdC/RibB"/>
    <property type="match status" value="1"/>
</dbReference>
<dbReference type="PANTHER" id="PTHR21327">
    <property type="entry name" value="GTP CYCLOHYDROLASE II-RELATED"/>
    <property type="match status" value="1"/>
</dbReference>
<dbReference type="EMBL" id="CAEZSL010000058">
    <property type="protein sequence ID" value="CAB4541305.1"/>
    <property type="molecule type" value="Genomic_DNA"/>
</dbReference>
<evidence type="ECO:0000256" key="10">
    <source>
        <dbReference type="ARBA" id="ARBA00023134"/>
    </source>
</evidence>
<dbReference type="NCBIfam" id="TIGR00505">
    <property type="entry name" value="ribA"/>
    <property type="match status" value="1"/>
</dbReference>
<dbReference type="InterPro" id="IPR000926">
    <property type="entry name" value="RibA"/>
</dbReference>
<keyword evidence="6" id="KW-0479">Metal-binding</keyword>
<sequence>MAGLQPAGIICEITNEDGSMSRLPQLIEFCKEHNLLLSSIAELIKYRRHNEKLVTRMGQAQVPTDWGNFTCTAFRSDIDDTEHLAFSMGDVEDGHPVLVRVHSECLTGDVFASRRCDCGPQLQSAMALIAREGRGIVVYLRGHEGRGIGIAHKIRAYSLQDGGLDTVDANTELGLPIDSREYGVGAQILADLGAHKLRLITNNPAKYGGIEGYGLEVVERVALNPIPTEENLQYLQTKRDRMGHLLDLPETISSTPQGAQP</sequence>
<dbReference type="SUPFAM" id="SSF142695">
    <property type="entry name" value="RibA-like"/>
    <property type="match status" value="1"/>
</dbReference>
<keyword evidence="10" id="KW-0342">GTP-binding</keyword>
<keyword evidence="7" id="KW-0547">Nucleotide-binding</keyword>
<name>A0A6J6BRD1_9ZZZZ</name>
<dbReference type="Pfam" id="PF00926">
    <property type="entry name" value="DHBP_synthase"/>
    <property type="match status" value="1"/>
</dbReference>
<comment type="cofactor">
    <cofactor evidence="1">
        <name>Zn(2+)</name>
        <dbReference type="ChEBI" id="CHEBI:29105"/>
    </cofactor>
</comment>
<keyword evidence="9" id="KW-0862">Zinc</keyword>
<keyword evidence="5" id="KW-0686">Riboflavin biosynthesis</keyword>
<evidence type="ECO:0000256" key="4">
    <source>
        <dbReference type="ARBA" id="ARBA00012762"/>
    </source>
</evidence>
<evidence type="ECO:0000313" key="13">
    <source>
        <dbReference type="EMBL" id="CAB4541305.1"/>
    </source>
</evidence>
<dbReference type="UniPathway" id="UPA00275">
    <property type="reaction ID" value="UER00400"/>
</dbReference>
<evidence type="ECO:0000256" key="5">
    <source>
        <dbReference type="ARBA" id="ARBA00022619"/>
    </source>
</evidence>
<evidence type="ECO:0000256" key="1">
    <source>
        <dbReference type="ARBA" id="ARBA00001947"/>
    </source>
</evidence>
<evidence type="ECO:0000256" key="3">
    <source>
        <dbReference type="ARBA" id="ARBA00005520"/>
    </source>
</evidence>
<dbReference type="EC" id="3.5.4.25" evidence="4"/>
<dbReference type="NCBIfam" id="NF001591">
    <property type="entry name" value="PRK00393.1"/>
    <property type="match status" value="1"/>
</dbReference>
<comment type="similarity">
    <text evidence="3">In the N-terminal section; belongs to the DHBP synthase family.</text>
</comment>
<protein>
    <recommendedName>
        <fullName evidence="4">GTP cyclohydrolase II</fullName>
        <ecNumber evidence="4">3.5.4.25</ecNumber>
    </recommendedName>
</protein>
<evidence type="ECO:0000256" key="7">
    <source>
        <dbReference type="ARBA" id="ARBA00022741"/>
    </source>
</evidence>
<feature type="domain" description="GTP cyclohydrolase II" evidence="12">
    <location>
        <begin position="59"/>
        <end position="221"/>
    </location>
</feature>
<dbReference type="CDD" id="cd00641">
    <property type="entry name" value="GTP_cyclohydro2"/>
    <property type="match status" value="1"/>
</dbReference>
<dbReference type="PANTHER" id="PTHR21327:SF18">
    <property type="entry name" value="3,4-DIHYDROXY-2-BUTANONE 4-PHOSPHATE SYNTHASE"/>
    <property type="match status" value="1"/>
</dbReference>
<dbReference type="InterPro" id="IPR036144">
    <property type="entry name" value="RibA-like_sf"/>
</dbReference>
<proteinExistence type="inferred from homology"/>
<keyword evidence="8" id="KW-0378">Hydrolase</keyword>
<dbReference type="Gene3D" id="3.90.870.10">
    <property type="entry name" value="DHBP synthase"/>
    <property type="match status" value="1"/>
</dbReference>
<dbReference type="HAMAP" id="MF_00179">
    <property type="entry name" value="RibA"/>
    <property type="match status" value="1"/>
</dbReference>
<dbReference type="FunFam" id="3.40.50.10990:FF:000001">
    <property type="entry name" value="Riboflavin biosynthesis protein RibBA"/>
    <property type="match status" value="1"/>
</dbReference>
<dbReference type="GO" id="GO:0005525">
    <property type="term" value="F:GTP binding"/>
    <property type="evidence" value="ECO:0007669"/>
    <property type="project" value="UniProtKB-KW"/>
</dbReference>
<gene>
    <name evidence="13" type="ORF">UFOPK1421_00661</name>
</gene>
<dbReference type="GO" id="GO:0008686">
    <property type="term" value="F:3,4-dihydroxy-2-butanone-4-phosphate synthase activity"/>
    <property type="evidence" value="ECO:0007669"/>
    <property type="project" value="InterPro"/>
</dbReference>
<dbReference type="GO" id="GO:0046872">
    <property type="term" value="F:metal ion binding"/>
    <property type="evidence" value="ECO:0007669"/>
    <property type="project" value="UniProtKB-KW"/>
</dbReference>
<dbReference type="InterPro" id="IPR000422">
    <property type="entry name" value="DHBP_synthase_RibB"/>
</dbReference>
<dbReference type="GO" id="GO:0003935">
    <property type="term" value="F:GTP cyclohydrolase II activity"/>
    <property type="evidence" value="ECO:0007669"/>
    <property type="project" value="UniProtKB-EC"/>
</dbReference>
<accession>A0A6J6BRD1</accession>
<comment type="pathway">
    <text evidence="2">Cofactor biosynthesis; riboflavin biosynthesis; 5-amino-6-(D-ribitylamino)uracil from GTP: step 1/4.</text>
</comment>
<reference evidence="13" key="1">
    <citation type="submission" date="2020-05" db="EMBL/GenBank/DDBJ databases">
        <authorList>
            <person name="Chiriac C."/>
            <person name="Salcher M."/>
            <person name="Ghai R."/>
            <person name="Kavagutti S V."/>
        </authorList>
    </citation>
    <scope>NUCLEOTIDE SEQUENCE</scope>
</reference>
<evidence type="ECO:0000256" key="9">
    <source>
        <dbReference type="ARBA" id="ARBA00022833"/>
    </source>
</evidence>
<dbReference type="AlphaFoldDB" id="A0A6J6BRD1"/>
<evidence type="ECO:0000256" key="11">
    <source>
        <dbReference type="ARBA" id="ARBA00049295"/>
    </source>
</evidence>
<comment type="catalytic activity">
    <reaction evidence="11">
        <text>GTP + 4 H2O = 2,5-diamino-6-hydroxy-4-(5-phosphoribosylamino)-pyrimidine + formate + 2 phosphate + 3 H(+)</text>
        <dbReference type="Rhea" id="RHEA:23704"/>
        <dbReference type="ChEBI" id="CHEBI:15377"/>
        <dbReference type="ChEBI" id="CHEBI:15378"/>
        <dbReference type="ChEBI" id="CHEBI:15740"/>
        <dbReference type="ChEBI" id="CHEBI:37565"/>
        <dbReference type="ChEBI" id="CHEBI:43474"/>
        <dbReference type="ChEBI" id="CHEBI:58614"/>
        <dbReference type="EC" id="3.5.4.25"/>
    </reaction>
</comment>
<dbReference type="InterPro" id="IPR017945">
    <property type="entry name" value="DHBP_synth_RibB-like_a/b_dom"/>
</dbReference>
<organism evidence="13">
    <name type="scientific">freshwater metagenome</name>
    <dbReference type="NCBI Taxonomy" id="449393"/>
    <lineage>
        <taxon>unclassified sequences</taxon>
        <taxon>metagenomes</taxon>
        <taxon>ecological metagenomes</taxon>
    </lineage>
</organism>